<comment type="caution">
    <text evidence="1">The sequence shown here is derived from an EMBL/GenBank/DDBJ whole genome shotgun (WGS) entry which is preliminary data.</text>
</comment>
<keyword evidence="2" id="KW-1185">Reference proteome</keyword>
<proteinExistence type="predicted"/>
<dbReference type="Proteomes" id="UP000324091">
    <property type="component" value="Chromosome 14"/>
</dbReference>
<protein>
    <submittedName>
        <fullName evidence="1">Uncharacterized protein</fullName>
    </submittedName>
</protein>
<reference evidence="1 2" key="1">
    <citation type="submission" date="2019-04" db="EMBL/GenBank/DDBJ databases">
        <title>Chromosome genome assembly for Takifugu flavidus.</title>
        <authorList>
            <person name="Xiao S."/>
        </authorList>
    </citation>
    <scope>NUCLEOTIDE SEQUENCE [LARGE SCALE GENOMIC DNA]</scope>
    <source>
        <strain evidence="1">HTHZ2018</strain>
        <tissue evidence="1">Muscle</tissue>
    </source>
</reference>
<sequence length="110" mass="12182">MNGAVVLFVDKVEQANRLVETAISVGGRFEAVLPLTQPSTRVTLSNFPPSFSSWPGNSPGSGRSSRPLGRRQLYMILNNLAEELNVRFHVKVEDFDYILYASSSIMKCFG</sequence>
<name>A0A5C6P5R1_9TELE</name>
<gene>
    <name evidence="1" type="ORF">D4764_14G0004590</name>
</gene>
<organism evidence="1 2">
    <name type="scientific">Takifugu flavidus</name>
    <name type="common">sansaifugu</name>
    <dbReference type="NCBI Taxonomy" id="433684"/>
    <lineage>
        <taxon>Eukaryota</taxon>
        <taxon>Metazoa</taxon>
        <taxon>Chordata</taxon>
        <taxon>Craniata</taxon>
        <taxon>Vertebrata</taxon>
        <taxon>Euteleostomi</taxon>
        <taxon>Actinopterygii</taxon>
        <taxon>Neopterygii</taxon>
        <taxon>Teleostei</taxon>
        <taxon>Neoteleostei</taxon>
        <taxon>Acanthomorphata</taxon>
        <taxon>Eupercaria</taxon>
        <taxon>Tetraodontiformes</taxon>
        <taxon>Tetradontoidea</taxon>
        <taxon>Tetraodontidae</taxon>
        <taxon>Takifugu</taxon>
    </lineage>
</organism>
<evidence type="ECO:0000313" key="2">
    <source>
        <dbReference type="Proteomes" id="UP000324091"/>
    </source>
</evidence>
<dbReference type="EMBL" id="RHFK02000006">
    <property type="protein sequence ID" value="TWW74456.1"/>
    <property type="molecule type" value="Genomic_DNA"/>
</dbReference>
<dbReference type="AlphaFoldDB" id="A0A5C6P5R1"/>
<evidence type="ECO:0000313" key="1">
    <source>
        <dbReference type="EMBL" id="TWW74456.1"/>
    </source>
</evidence>
<accession>A0A5C6P5R1</accession>